<evidence type="ECO:0000256" key="1">
    <source>
        <dbReference type="SAM" id="MobiDB-lite"/>
    </source>
</evidence>
<feature type="compositionally biased region" description="Polar residues" evidence="1">
    <location>
        <begin position="199"/>
        <end position="210"/>
    </location>
</feature>
<gene>
    <name evidence="3" type="ORF">AB205_0189770</name>
</gene>
<evidence type="ECO:0000259" key="2">
    <source>
        <dbReference type="Pfam" id="PF11560"/>
    </source>
</evidence>
<evidence type="ECO:0000313" key="4">
    <source>
        <dbReference type="Proteomes" id="UP000228934"/>
    </source>
</evidence>
<feature type="region of interest" description="Disordered" evidence="1">
    <location>
        <begin position="515"/>
        <end position="555"/>
    </location>
</feature>
<dbReference type="AlphaFoldDB" id="A0A2G9RPI0"/>
<name>A0A2G9RPI0_AQUCT</name>
<feature type="region of interest" description="Disordered" evidence="1">
    <location>
        <begin position="89"/>
        <end position="123"/>
    </location>
</feature>
<dbReference type="OrthoDB" id="9908879at2759"/>
<dbReference type="InterPro" id="IPR021623">
    <property type="entry name" value="LAP2alpha_C"/>
</dbReference>
<keyword evidence="4" id="KW-1185">Reference proteome</keyword>
<reference evidence="4" key="1">
    <citation type="journal article" date="2017" name="Nat. Commun.">
        <title>The North American bullfrog draft genome provides insight into hormonal regulation of long noncoding RNA.</title>
        <authorList>
            <person name="Hammond S.A."/>
            <person name="Warren R.L."/>
            <person name="Vandervalk B.P."/>
            <person name="Kucuk E."/>
            <person name="Khan H."/>
            <person name="Gibb E.A."/>
            <person name="Pandoh P."/>
            <person name="Kirk H."/>
            <person name="Zhao Y."/>
            <person name="Jones M."/>
            <person name="Mungall A.J."/>
            <person name="Coope R."/>
            <person name="Pleasance S."/>
            <person name="Moore R.A."/>
            <person name="Holt R.A."/>
            <person name="Round J.M."/>
            <person name="Ohora S."/>
            <person name="Walle B.V."/>
            <person name="Veldhoen N."/>
            <person name="Helbing C.C."/>
            <person name="Birol I."/>
        </authorList>
    </citation>
    <scope>NUCLEOTIDE SEQUENCE [LARGE SCALE GENOMIC DNA]</scope>
</reference>
<sequence length="555" mass="61001">MAAFPVPGAVTSDFRSMPKWWIQTLEAKILPQTVALQQNGADHWCIGVDTQRSKEKQEASRYSSLEVGKSHKAADMDGEEVTAATLAQEEASGDPGSSAQGAHKMKGKNPPPPRSKRCGNCNDKLPQDHGKPFCYRCIQKLSSKETSQVMRDFLAVQSEMLSTLQSIKTAIAPKAEDREILSSREGTSSQGGFSDRGQKTLQGPPSSVTSGVEEFEDPEESEEDSLEEGVDTDADSQDSDSPRASSHLFPVEDMGQLLRAIYASEDIPEPLVQASARDKMYRGLGKPQSRVFPVHQALKEVILREWKDPERKVLRLKTWKRRFPFGEEEEQKFFKTPKLDAALSQVSKKSDLSFEDSGNLKDQMDRRAEAPLRRAWDSNAAAMAPALASACVARNVDAWLGRLSNHVSKGSDSKEITDSLEIIGKAVAYLADAAVESVRNTAKSAALLNSARRAVWVKSWEGDHMSRSRLCGLPFEGSQLFGPGLDQVLSRSAEKGKKFPVKAKGARGRKFFRPSVNQGQFKGKKDANRRWGKGKSAQKGSLLFSGPKDATKQSK</sequence>
<accession>A0A2G9RPI0</accession>
<organism evidence="3 4">
    <name type="scientific">Aquarana catesbeiana</name>
    <name type="common">American bullfrog</name>
    <name type="synonym">Rana catesbeiana</name>
    <dbReference type="NCBI Taxonomy" id="8400"/>
    <lineage>
        <taxon>Eukaryota</taxon>
        <taxon>Metazoa</taxon>
        <taxon>Chordata</taxon>
        <taxon>Craniata</taxon>
        <taxon>Vertebrata</taxon>
        <taxon>Euteleostomi</taxon>
        <taxon>Amphibia</taxon>
        <taxon>Batrachia</taxon>
        <taxon>Anura</taxon>
        <taxon>Neobatrachia</taxon>
        <taxon>Ranoidea</taxon>
        <taxon>Ranidae</taxon>
        <taxon>Aquarana</taxon>
    </lineage>
</organism>
<dbReference type="Gene3D" id="1.10.287.3160">
    <property type="match status" value="1"/>
</dbReference>
<evidence type="ECO:0000313" key="3">
    <source>
        <dbReference type="EMBL" id="PIO29764.1"/>
    </source>
</evidence>
<feature type="region of interest" description="Disordered" evidence="1">
    <location>
        <begin position="55"/>
        <end position="76"/>
    </location>
</feature>
<proteinExistence type="predicted"/>
<feature type="region of interest" description="Disordered" evidence="1">
    <location>
        <begin position="175"/>
        <end position="249"/>
    </location>
</feature>
<dbReference type="EMBL" id="KV937301">
    <property type="protein sequence ID" value="PIO29764.1"/>
    <property type="molecule type" value="Genomic_DNA"/>
</dbReference>
<feature type="domain" description="Lamina-associated polypeptide 2 alpha C-terminal" evidence="2">
    <location>
        <begin position="291"/>
        <end position="492"/>
    </location>
</feature>
<protein>
    <recommendedName>
        <fullName evidence="2">Lamina-associated polypeptide 2 alpha C-terminal domain-containing protein</fullName>
    </recommendedName>
</protein>
<dbReference type="Pfam" id="PF11560">
    <property type="entry name" value="LAP2alpha"/>
    <property type="match status" value="1"/>
</dbReference>
<feature type="compositionally biased region" description="Acidic residues" evidence="1">
    <location>
        <begin position="213"/>
        <end position="238"/>
    </location>
</feature>
<dbReference type="Proteomes" id="UP000228934">
    <property type="component" value="Unassembled WGS sequence"/>
</dbReference>
<feature type="non-terminal residue" evidence="3">
    <location>
        <position position="555"/>
    </location>
</feature>